<comment type="similarity">
    <text evidence="2">Belongs to the binding-protein-dependent transport system permease family. HisMQ subfamily.</text>
</comment>
<evidence type="ECO:0000256" key="4">
    <source>
        <dbReference type="ARBA" id="ARBA00022475"/>
    </source>
</evidence>
<dbReference type="Proteomes" id="UP000294444">
    <property type="component" value="Chromosome"/>
</dbReference>
<evidence type="ECO:0000259" key="10">
    <source>
        <dbReference type="PROSITE" id="PS50928"/>
    </source>
</evidence>
<feature type="transmembrane region" description="Helical" evidence="9">
    <location>
        <begin position="15"/>
        <end position="43"/>
    </location>
</feature>
<dbReference type="InterPro" id="IPR000515">
    <property type="entry name" value="MetI-like"/>
</dbReference>
<evidence type="ECO:0000256" key="1">
    <source>
        <dbReference type="ARBA" id="ARBA00004429"/>
    </source>
</evidence>
<feature type="transmembrane region" description="Helical" evidence="9">
    <location>
        <begin position="55"/>
        <end position="75"/>
    </location>
</feature>
<protein>
    <submittedName>
        <fullName evidence="11">Amino acid ABC transporter permease</fullName>
    </submittedName>
</protein>
<organism evidence="11 12">
    <name type="scientific">Actinobacillus indolicus</name>
    <dbReference type="NCBI Taxonomy" id="51049"/>
    <lineage>
        <taxon>Bacteria</taxon>
        <taxon>Pseudomonadati</taxon>
        <taxon>Pseudomonadota</taxon>
        <taxon>Gammaproteobacteria</taxon>
        <taxon>Pasteurellales</taxon>
        <taxon>Pasteurellaceae</taxon>
        <taxon>Actinobacillus</taxon>
    </lineage>
</organism>
<keyword evidence="8 9" id="KW-0472">Membrane</keyword>
<dbReference type="CDD" id="cd06261">
    <property type="entry name" value="TM_PBP2"/>
    <property type="match status" value="1"/>
</dbReference>
<dbReference type="AlphaFoldDB" id="A0A4P7CDY2"/>
<feature type="transmembrane region" description="Helical" evidence="9">
    <location>
        <begin position="81"/>
        <end position="100"/>
    </location>
</feature>
<feature type="transmembrane region" description="Helical" evidence="9">
    <location>
        <begin position="189"/>
        <end position="209"/>
    </location>
</feature>
<dbReference type="InterPro" id="IPR043429">
    <property type="entry name" value="ArtM/GltK/GlnP/TcyL/YhdX-like"/>
</dbReference>
<sequence length="223" mass="24883">MNFDLGYFLGIFPQIIVYLPTTLWIAIVSIFFAIILGLVIALIRVKKIQGIDQLLALYISLFRSMPSVVLLFIVYYGSPQIIPTLVQMPAMTAAIICFTLKYSAYLAEIFRAGLESVDHGQKEAGSAMGLSTFKIYQHVILPQAFVNALPGTGNMFISLLKDSSVAFFVGVPELLAAGKLLTVESYRFFETYLAVGIIYWAVVVLYSWAQKVLENKLSQPYKR</sequence>
<dbReference type="SUPFAM" id="SSF161098">
    <property type="entry name" value="MetI-like"/>
    <property type="match status" value="1"/>
</dbReference>
<evidence type="ECO:0000256" key="6">
    <source>
        <dbReference type="ARBA" id="ARBA00022970"/>
    </source>
</evidence>
<keyword evidence="4" id="KW-1003">Cell membrane</keyword>
<proteinExistence type="inferred from homology"/>
<evidence type="ECO:0000256" key="7">
    <source>
        <dbReference type="ARBA" id="ARBA00022989"/>
    </source>
</evidence>
<dbReference type="Pfam" id="PF00528">
    <property type="entry name" value="BPD_transp_1"/>
    <property type="match status" value="1"/>
</dbReference>
<dbReference type="Gene3D" id="1.10.3720.10">
    <property type="entry name" value="MetI-like"/>
    <property type="match status" value="1"/>
</dbReference>
<gene>
    <name evidence="11" type="ORF">EXH44_01840</name>
</gene>
<comment type="subcellular location">
    <subcellularLocation>
        <location evidence="1">Cell inner membrane</location>
        <topology evidence="1">Multi-pass membrane protein</topology>
    </subcellularLocation>
    <subcellularLocation>
        <location evidence="9">Cell membrane</location>
        <topology evidence="9">Multi-pass membrane protein</topology>
    </subcellularLocation>
</comment>
<keyword evidence="7 9" id="KW-1133">Transmembrane helix</keyword>
<evidence type="ECO:0000313" key="11">
    <source>
        <dbReference type="EMBL" id="QBQ63058.1"/>
    </source>
</evidence>
<accession>A0A4P7CDY2</accession>
<name>A0A4P7CDY2_9PAST</name>
<dbReference type="RefSeq" id="WP_162856017.1">
    <property type="nucleotide sequence ID" value="NZ_CP038145.1"/>
</dbReference>
<keyword evidence="5 9" id="KW-0812">Transmembrane</keyword>
<dbReference type="InterPro" id="IPR035906">
    <property type="entry name" value="MetI-like_sf"/>
</dbReference>
<keyword evidence="3 9" id="KW-0813">Transport</keyword>
<dbReference type="GO" id="GO:0043190">
    <property type="term" value="C:ATP-binding cassette (ABC) transporter complex"/>
    <property type="evidence" value="ECO:0007669"/>
    <property type="project" value="InterPro"/>
</dbReference>
<evidence type="ECO:0000256" key="3">
    <source>
        <dbReference type="ARBA" id="ARBA00022448"/>
    </source>
</evidence>
<dbReference type="InterPro" id="IPR010065">
    <property type="entry name" value="AA_ABC_transptr_permease_3TM"/>
</dbReference>
<evidence type="ECO:0000256" key="2">
    <source>
        <dbReference type="ARBA" id="ARBA00010072"/>
    </source>
</evidence>
<evidence type="ECO:0000256" key="9">
    <source>
        <dbReference type="RuleBase" id="RU363032"/>
    </source>
</evidence>
<keyword evidence="6" id="KW-0029">Amino-acid transport</keyword>
<dbReference type="NCBIfam" id="TIGR01726">
    <property type="entry name" value="HEQRo_perm_3TM"/>
    <property type="match status" value="1"/>
</dbReference>
<dbReference type="PROSITE" id="PS50928">
    <property type="entry name" value="ABC_TM1"/>
    <property type="match status" value="1"/>
</dbReference>
<evidence type="ECO:0000256" key="5">
    <source>
        <dbReference type="ARBA" id="ARBA00022692"/>
    </source>
</evidence>
<dbReference type="EMBL" id="CP038145">
    <property type="protein sequence ID" value="QBQ63058.1"/>
    <property type="molecule type" value="Genomic_DNA"/>
</dbReference>
<evidence type="ECO:0000313" key="12">
    <source>
        <dbReference type="Proteomes" id="UP000294444"/>
    </source>
</evidence>
<evidence type="ECO:0000256" key="8">
    <source>
        <dbReference type="ARBA" id="ARBA00023136"/>
    </source>
</evidence>
<dbReference type="PANTHER" id="PTHR30614">
    <property type="entry name" value="MEMBRANE COMPONENT OF AMINO ACID ABC TRANSPORTER"/>
    <property type="match status" value="1"/>
</dbReference>
<dbReference type="KEGG" id="aio:EXH44_01840"/>
<reference evidence="11 12" key="1">
    <citation type="submission" date="2019-03" db="EMBL/GenBank/DDBJ databases">
        <authorList>
            <person name="Che Y."/>
            <person name="Zhou L."/>
        </authorList>
    </citation>
    <scope>NUCLEOTIDE SEQUENCE [LARGE SCALE GENOMIC DNA]</scope>
    <source>
        <strain evidence="11 12">AIFJ1607</strain>
    </source>
</reference>
<keyword evidence="12" id="KW-1185">Reference proteome</keyword>
<dbReference type="GO" id="GO:0015184">
    <property type="term" value="F:L-cystine transmembrane transporter activity"/>
    <property type="evidence" value="ECO:0007669"/>
    <property type="project" value="TreeGrafter"/>
</dbReference>
<feature type="domain" description="ABC transmembrane type-1" evidence="10">
    <location>
        <begin position="19"/>
        <end position="210"/>
    </location>
</feature>
<dbReference type="PANTHER" id="PTHR30614:SF0">
    <property type="entry name" value="L-CYSTINE TRANSPORT SYSTEM PERMEASE PROTEIN TCYL"/>
    <property type="match status" value="1"/>
</dbReference>